<keyword evidence="2 5" id="KW-1133">Transmembrane helix</keyword>
<protein>
    <submittedName>
        <fullName evidence="7">MFS transporter</fullName>
    </submittedName>
</protein>
<keyword evidence="8" id="KW-1185">Reference proteome</keyword>
<organism evidence="7 8">
    <name type="scientific">Paradevosia shaoguanensis</name>
    <dbReference type="NCBI Taxonomy" id="1335043"/>
    <lineage>
        <taxon>Bacteria</taxon>
        <taxon>Pseudomonadati</taxon>
        <taxon>Pseudomonadota</taxon>
        <taxon>Alphaproteobacteria</taxon>
        <taxon>Hyphomicrobiales</taxon>
        <taxon>Devosiaceae</taxon>
        <taxon>Paradevosia</taxon>
    </lineage>
</organism>
<comment type="caution">
    <text evidence="7">The sequence shown here is derived from an EMBL/GenBank/DDBJ whole genome shotgun (WGS) entry which is preliminary data.</text>
</comment>
<dbReference type="SUPFAM" id="SSF103473">
    <property type="entry name" value="MFS general substrate transporter"/>
    <property type="match status" value="1"/>
</dbReference>
<feature type="region of interest" description="Disordered" evidence="4">
    <location>
        <begin position="1"/>
        <end position="23"/>
    </location>
</feature>
<dbReference type="GO" id="GO:0022857">
    <property type="term" value="F:transmembrane transporter activity"/>
    <property type="evidence" value="ECO:0007669"/>
    <property type="project" value="InterPro"/>
</dbReference>
<dbReference type="InterPro" id="IPR020846">
    <property type="entry name" value="MFS_dom"/>
</dbReference>
<evidence type="ECO:0000256" key="2">
    <source>
        <dbReference type="ARBA" id="ARBA00022989"/>
    </source>
</evidence>
<feature type="transmembrane region" description="Helical" evidence="5">
    <location>
        <begin position="184"/>
        <end position="203"/>
    </location>
</feature>
<dbReference type="PANTHER" id="PTHR42910:SF1">
    <property type="entry name" value="MAJOR FACILITATOR SUPERFAMILY (MFS) PROFILE DOMAIN-CONTAINING PROTEIN"/>
    <property type="match status" value="1"/>
</dbReference>
<feature type="transmembrane region" description="Helical" evidence="5">
    <location>
        <begin position="272"/>
        <end position="290"/>
    </location>
</feature>
<sequence length="431" mass="45078">MFLTNSRRPQAPRTDALAPESAADASPPLTRARIFLFALASGLAVANVYFAHPLLDVMANDLGLSRATAGLIVGITQIGYGLGLILLVPLGDLVDRRKLIVVQSLLSVIALVCVGLSTSATMLLASMAVVGLLAVVTQALVAYAASLARPSERGNVVGMVTGGIVLGILLARSVAGIVTDLSGWRAVYIVSAILTAAVALLLWRALPRQQKPRTGLSYPGLIRSLGTLFIQEPVLRIRAIIAMLIFANITTLLAPLVLPLSAPPFSLSHTEIGLFGFAGAAGALAAMRAGRWTDAGYGQRTTGIALVLMLVAWLPIALLHHSILWLIAGVLIIDFGLQATHVTNQAMIYRVRPEAQSRLTAAYMVFYSIGSALGSSTSTIIYAAAGWTGVCVAGAGISLVTIAFWALTLKSTPAAATRGMHGRAEVQEFAA</sequence>
<keyword evidence="1 5" id="KW-0812">Transmembrane</keyword>
<evidence type="ECO:0000256" key="3">
    <source>
        <dbReference type="ARBA" id="ARBA00023136"/>
    </source>
</evidence>
<dbReference type="Pfam" id="PF07690">
    <property type="entry name" value="MFS_1"/>
    <property type="match status" value="1"/>
</dbReference>
<feature type="transmembrane region" description="Helical" evidence="5">
    <location>
        <begin position="387"/>
        <end position="408"/>
    </location>
</feature>
<dbReference type="CDD" id="cd17324">
    <property type="entry name" value="MFS_NepI_like"/>
    <property type="match status" value="1"/>
</dbReference>
<feature type="transmembrane region" description="Helical" evidence="5">
    <location>
        <begin position="123"/>
        <end position="144"/>
    </location>
</feature>
<evidence type="ECO:0000313" key="8">
    <source>
        <dbReference type="Proteomes" id="UP001156140"/>
    </source>
</evidence>
<evidence type="ECO:0000256" key="5">
    <source>
        <dbReference type="SAM" id="Phobius"/>
    </source>
</evidence>
<dbReference type="Proteomes" id="UP001156140">
    <property type="component" value="Unassembled WGS sequence"/>
</dbReference>
<reference evidence="7" key="1">
    <citation type="submission" date="2022-03" db="EMBL/GenBank/DDBJ databases">
        <title>The complete genome sequence of a Methyloterrigena soli.</title>
        <authorList>
            <person name="Zi Z."/>
        </authorList>
    </citation>
    <scope>NUCLEOTIDE SEQUENCE</scope>
    <source>
        <strain evidence="7">M48</strain>
    </source>
</reference>
<dbReference type="PROSITE" id="PS50850">
    <property type="entry name" value="MFS"/>
    <property type="match status" value="1"/>
</dbReference>
<evidence type="ECO:0000313" key="7">
    <source>
        <dbReference type="EMBL" id="MCI0127047.1"/>
    </source>
</evidence>
<dbReference type="RefSeq" id="WP_281735707.1">
    <property type="nucleotide sequence ID" value="NZ_JAKETQ010000001.1"/>
</dbReference>
<dbReference type="AlphaFoldDB" id="A0AA41UBE6"/>
<dbReference type="EMBL" id="JALAZD010000001">
    <property type="protein sequence ID" value="MCI0127047.1"/>
    <property type="molecule type" value="Genomic_DNA"/>
</dbReference>
<feature type="transmembrane region" description="Helical" evidence="5">
    <location>
        <begin position="156"/>
        <end position="178"/>
    </location>
</feature>
<gene>
    <name evidence="7" type="ORF">ML536_09425</name>
</gene>
<feature type="domain" description="Major facilitator superfamily (MFS) profile" evidence="6">
    <location>
        <begin position="33"/>
        <end position="413"/>
    </location>
</feature>
<dbReference type="PANTHER" id="PTHR42910">
    <property type="entry name" value="TRANSPORTER SCO4007-RELATED"/>
    <property type="match status" value="1"/>
</dbReference>
<accession>A0AA41UBE6</accession>
<evidence type="ECO:0000259" key="6">
    <source>
        <dbReference type="PROSITE" id="PS50850"/>
    </source>
</evidence>
<keyword evidence="3 5" id="KW-0472">Membrane</keyword>
<feature type="transmembrane region" description="Helical" evidence="5">
    <location>
        <begin position="322"/>
        <end position="340"/>
    </location>
</feature>
<dbReference type="InterPro" id="IPR036259">
    <property type="entry name" value="MFS_trans_sf"/>
</dbReference>
<proteinExistence type="predicted"/>
<name>A0AA41UBE6_9HYPH</name>
<feature type="transmembrane region" description="Helical" evidence="5">
    <location>
        <begin position="297"/>
        <end position="316"/>
    </location>
</feature>
<evidence type="ECO:0000256" key="4">
    <source>
        <dbReference type="SAM" id="MobiDB-lite"/>
    </source>
</evidence>
<dbReference type="InterPro" id="IPR011701">
    <property type="entry name" value="MFS"/>
</dbReference>
<evidence type="ECO:0000256" key="1">
    <source>
        <dbReference type="ARBA" id="ARBA00022692"/>
    </source>
</evidence>
<feature type="transmembrane region" description="Helical" evidence="5">
    <location>
        <begin position="361"/>
        <end position="381"/>
    </location>
</feature>
<feature type="transmembrane region" description="Helical" evidence="5">
    <location>
        <begin position="67"/>
        <end position="87"/>
    </location>
</feature>
<feature type="transmembrane region" description="Helical" evidence="5">
    <location>
        <begin position="99"/>
        <end position="117"/>
    </location>
</feature>
<feature type="transmembrane region" description="Helical" evidence="5">
    <location>
        <begin position="34"/>
        <end position="55"/>
    </location>
</feature>
<dbReference type="Gene3D" id="1.20.1250.20">
    <property type="entry name" value="MFS general substrate transporter like domains"/>
    <property type="match status" value="1"/>
</dbReference>
<feature type="transmembrane region" description="Helical" evidence="5">
    <location>
        <begin position="239"/>
        <end position="260"/>
    </location>
</feature>